<feature type="compositionally biased region" description="Low complexity" evidence="1">
    <location>
        <begin position="162"/>
        <end position="179"/>
    </location>
</feature>
<feature type="chain" id="PRO_5040175445" description="DUF7707 domain-containing protein" evidence="2">
    <location>
        <begin position="22"/>
        <end position="207"/>
    </location>
</feature>
<keyword evidence="2" id="KW-0732">Signal</keyword>
<protein>
    <recommendedName>
        <fullName evidence="3">DUF7707 domain-containing protein</fullName>
    </recommendedName>
</protein>
<organism evidence="4 5">
    <name type="scientific">Fusarium solani</name>
    <name type="common">Filamentous fungus</name>
    <dbReference type="NCBI Taxonomy" id="169388"/>
    <lineage>
        <taxon>Eukaryota</taxon>
        <taxon>Fungi</taxon>
        <taxon>Dikarya</taxon>
        <taxon>Ascomycota</taxon>
        <taxon>Pezizomycotina</taxon>
        <taxon>Sordariomycetes</taxon>
        <taxon>Hypocreomycetidae</taxon>
        <taxon>Hypocreales</taxon>
        <taxon>Nectriaceae</taxon>
        <taxon>Fusarium</taxon>
        <taxon>Fusarium solani species complex</taxon>
    </lineage>
</organism>
<proteinExistence type="predicted"/>
<dbReference type="Pfam" id="PF24808">
    <property type="entry name" value="DUF7707"/>
    <property type="match status" value="1"/>
</dbReference>
<evidence type="ECO:0000259" key="3">
    <source>
        <dbReference type="Pfam" id="PF24808"/>
    </source>
</evidence>
<dbReference type="InterPro" id="IPR056124">
    <property type="entry name" value="DUF7707"/>
</dbReference>
<evidence type="ECO:0000313" key="4">
    <source>
        <dbReference type="EMBL" id="KAH7273344.1"/>
    </source>
</evidence>
<evidence type="ECO:0000313" key="5">
    <source>
        <dbReference type="Proteomes" id="UP000736672"/>
    </source>
</evidence>
<dbReference type="PANTHER" id="PTHR38118">
    <property type="entry name" value="ANCHORED CELL WALL PROTEIN 11-RELATED"/>
    <property type="match status" value="1"/>
</dbReference>
<dbReference type="AlphaFoldDB" id="A0A9P9L335"/>
<name>A0A9P9L335_FUSSL</name>
<evidence type="ECO:0000256" key="2">
    <source>
        <dbReference type="SAM" id="SignalP"/>
    </source>
</evidence>
<dbReference type="OrthoDB" id="2439692at2759"/>
<evidence type="ECO:0000256" key="1">
    <source>
        <dbReference type="SAM" id="MobiDB-lite"/>
    </source>
</evidence>
<feature type="domain" description="DUF7707" evidence="3">
    <location>
        <begin position="24"/>
        <end position="126"/>
    </location>
</feature>
<feature type="signal peptide" evidence="2">
    <location>
        <begin position="1"/>
        <end position="21"/>
    </location>
</feature>
<feature type="compositionally biased region" description="Low complexity" evidence="1">
    <location>
        <begin position="140"/>
        <end position="149"/>
    </location>
</feature>
<gene>
    <name evidence="4" type="ORF">B0J15DRAFT_541313</name>
</gene>
<dbReference type="EMBL" id="JAGTJS010000002">
    <property type="protein sequence ID" value="KAH7273344.1"/>
    <property type="molecule type" value="Genomic_DNA"/>
</dbReference>
<dbReference type="PANTHER" id="PTHR38118:SF2">
    <property type="entry name" value="CDP-ALCOHOL PHOSPHATIDYLTRANSFERASE PROTEIN"/>
    <property type="match status" value="1"/>
</dbReference>
<reference evidence="4" key="1">
    <citation type="journal article" date="2021" name="Nat. Commun.">
        <title>Genetic determinants of endophytism in the Arabidopsis root mycobiome.</title>
        <authorList>
            <person name="Mesny F."/>
            <person name="Miyauchi S."/>
            <person name="Thiergart T."/>
            <person name="Pickel B."/>
            <person name="Atanasova L."/>
            <person name="Karlsson M."/>
            <person name="Huettel B."/>
            <person name="Barry K.W."/>
            <person name="Haridas S."/>
            <person name="Chen C."/>
            <person name="Bauer D."/>
            <person name="Andreopoulos W."/>
            <person name="Pangilinan J."/>
            <person name="LaButti K."/>
            <person name="Riley R."/>
            <person name="Lipzen A."/>
            <person name="Clum A."/>
            <person name="Drula E."/>
            <person name="Henrissat B."/>
            <person name="Kohler A."/>
            <person name="Grigoriev I.V."/>
            <person name="Martin F.M."/>
            <person name="Hacquard S."/>
        </authorList>
    </citation>
    <scope>NUCLEOTIDE SEQUENCE</scope>
    <source>
        <strain evidence="4">FSSC 5 MPI-SDFR-AT-0091</strain>
    </source>
</reference>
<sequence>MPSLRTTVLAVAASCVAVVNADYYIEPDSVPISQRRVWCQNTKEACPLICEQTSKGEPKVNSCDPETLTYGCICSDNKQPNVSEYSLTIPYYVCQEWGNQCVEDCKGSNSCASSCREDHPCGASDPKRYNTTATATTGTEAVKATASTTDDADTIFTGNPGGDDSNSGSDSSTSKNGSSALEAGRTWGLAVVLSTMFVGFAMLASDV</sequence>
<dbReference type="Proteomes" id="UP000736672">
    <property type="component" value="Unassembled WGS sequence"/>
</dbReference>
<accession>A0A9P9L335</accession>
<keyword evidence="5" id="KW-1185">Reference proteome</keyword>
<feature type="region of interest" description="Disordered" evidence="1">
    <location>
        <begin position="140"/>
        <end position="179"/>
    </location>
</feature>
<comment type="caution">
    <text evidence="4">The sequence shown here is derived from an EMBL/GenBank/DDBJ whole genome shotgun (WGS) entry which is preliminary data.</text>
</comment>